<feature type="compositionally biased region" description="Acidic residues" evidence="13">
    <location>
        <begin position="134"/>
        <end position="143"/>
    </location>
</feature>
<evidence type="ECO:0000256" key="11">
    <source>
        <dbReference type="ARBA" id="ARBA00023242"/>
    </source>
</evidence>
<dbReference type="Gene3D" id="3.30.420.10">
    <property type="entry name" value="Ribonuclease H-like superfamily/Ribonuclease H"/>
    <property type="match status" value="1"/>
</dbReference>
<feature type="domain" description="DNA-directed DNA polymerase family B exonuclease" evidence="15">
    <location>
        <begin position="628"/>
        <end position="880"/>
    </location>
</feature>
<dbReference type="Gene3D" id="3.30.70.2820">
    <property type="match status" value="1"/>
</dbReference>
<dbReference type="EC" id="2.7.7.7" evidence="12"/>
<evidence type="ECO:0000259" key="15">
    <source>
        <dbReference type="Pfam" id="PF03104"/>
    </source>
</evidence>
<dbReference type="InterPro" id="IPR023211">
    <property type="entry name" value="DNA_pol_palm_dom_sf"/>
</dbReference>
<dbReference type="PRINTS" id="PR00106">
    <property type="entry name" value="DNAPOLB"/>
</dbReference>
<dbReference type="InterPro" id="IPR006172">
    <property type="entry name" value="DNA-dir_DNA_pol_B"/>
</dbReference>
<gene>
    <name evidence="18" type="ORF">PAUS00366_LOCUS2451</name>
</gene>
<feature type="domain" description="DNA-directed DNA polymerase family B multifunctional" evidence="14">
    <location>
        <begin position="945"/>
        <end position="1405"/>
    </location>
</feature>
<feature type="compositionally biased region" description="Basic and acidic residues" evidence="13">
    <location>
        <begin position="71"/>
        <end position="80"/>
    </location>
</feature>
<evidence type="ECO:0000256" key="7">
    <source>
        <dbReference type="ARBA" id="ARBA00022771"/>
    </source>
</evidence>
<evidence type="ECO:0000259" key="14">
    <source>
        <dbReference type="Pfam" id="PF00136"/>
    </source>
</evidence>
<dbReference type="GO" id="GO:0003682">
    <property type="term" value="F:chromatin binding"/>
    <property type="evidence" value="ECO:0007669"/>
    <property type="project" value="TreeGrafter"/>
</dbReference>
<dbReference type="GO" id="GO:0003697">
    <property type="term" value="F:single-stranded DNA binding"/>
    <property type="evidence" value="ECO:0007669"/>
    <property type="project" value="TreeGrafter"/>
</dbReference>
<dbReference type="EMBL" id="HBIX01003216">
    <property type="protein sequence ID" value="CAE0709731.1"/>
    <property type="molecule type" value="Transcribed_RNA"/>
</dbReference>
<dbReference type="GO" id="GO:0003688">
    <property type="term" value="F:DNA replication origin binding"/>
    <property type="evidence" value="ECO:0007669"/>
    <property type="project" value="TreeGrafter"/>
</dbReference>
<dbReference type="PROSITE" id="PS00116">
    <property type="entry name" value="DNA_POLYMERASE_B"/>
    <property type="match status" value="1"/>
</dbReference>
<feature type="compositionally biased region" description="Acidic residues" evidence="13">
    <location>
        <begin position="271"/>
        <end position="285"/>
    </location>
</feature>
<keyword evidence="5 12" id="KW-0235">DNA replication</keyword>
<keyword evidence="10 12" id="KW-0238">DNA-binding</keyword>
<evidence type="ECO:0000256" key="12">
    <source>
        <dbReference type="RuleBase" id="RU000442"/>
    </source>
</evidence>
<feature type="compositionally biased region" description="Low complexity" evidence="13">
    <location>
        <begin position="1"/>
        <end position="18"/>
    </location>
</feature>
<dbReference type="InterPro" id="IPR038256">
    <property type="entry name" value="Pol_alpha_znc_sf"/>
</dbReference>
<dbReference type="GO" id="GO:0006273">
    <property type="term" value="P:lagging strand elongation"/>
    <property type="evidence" value="ECO:0007669"/>
    <property type="project" value="TreeGrafter"/>
</dbReference>
<evidence type="ECO:0000256" key="1">
    <source>
        <dbReference type="ARBA" id="ARBA00004123"/>
    </source>
</evidence>
<feature type="compositionally biased region" description="Basic and acidic residues" evidence="13">
    <location>
        <begin position="394"/>
        <end position="407"/>
    </location>
</feature>
<dbReference type="InterPro" id="IPR017964">
    <property type="entry name" value="DNA-dir_DNA_pol_B_CS"/>
</dbReference>
<dbReference type="GO" id="GO:0006272">
    <property type="term" value="P:leading strand elongation"/>
    <property type="evidence" value="ECO:0007669"/>
    <property type="project" value="TreeGrafter"/>
</dbReference>
<feature type="region of interest" description="Disordered" evidence="13">
    <location>
        <begin position="54"/>
        <end position="148"/>
    </location>
</feature>
<evidence type="ECO:0000256" key="9">
    <source>
        <dbReference type="ARBA" id="ARBA00022932"/>
    </source>
</evidence>
<name>A0A7S4EF44_9STRA</name>
<keyword evidence="11" id="KW-0539">Nucleus</keyword>
<evidence type="ECO:0000256" key="3">
    <source>
        <dbReference type="ARBA" id="ARBA00022679"/>
    </source>
</evidence>
<dbReference type="InterPro" id="IPR024647">
    <property type="entry name" value="DNA_pol_a_cat_su_N"/>
</dbReference>
<keyword evidence="6" id="KW-0479">Metal-binding</keyword>
<organism evidence="18">
    <name type="scientific">Pseudo-nitzschia australis</name>
    <dbReference type="NCBI Taxonomy" id="44445"/>
    <lineage>
        <taxon>Eukaryota</taxon>
        <taxon>Sar</taxon>
        <taxon>Stramenopiles</taxon>
        <taxon>Ochrophyta</taxon>
        <taxon>Bacillariophyta</taxon>
        <taxon>Bacillariophyceae</taxon>
        <taxon>Bacillariophycidae</taxon>
        <taxon>Bacillariales</taxon>
        <taxon>Bacillariaceae</taxon>
        <taxon>Pseudo-nitzschia</taxon>
    </lineage>
</organism>
<evidence type="ECO:0000313" key="18">
    <source>
        <dbReference type="EMBL" id="CAE0709731.1"/>
    </source>
</evidence>
<dbReference type="Pfam" id="PF08996">
    <property type="entry name" value="zf-DNA_Pol"/>
    <property type="match status" value="1"/>
</dbReference>
<keyword evidence="4 12" id="KW-0548">Nucleotidyltransferase</keyword>
<feature type="compositionally biased region" description="Basic residues" evidence="13">
    <location>
        <begin position="373"/>
        <end position="385"/>
    </location>
</feature>
<dbReference type="PANTHER" id="PTHR45861">
    <property type="entry name" value="DNA POLYMERASE ALPHA CATALYTIC SUBUNIT"/>
    <property type="match status" value="1"/>
</dbReference>
<evidence type="ECO:0000256" key="5">
    <source>
        <dbReference type="ARBA" id="ARBA00022705"/>
    </source>
</evidence>
<dbReference type="Gene3D" id="3.90.1600.10">
    <property type="entry name" value="Palm domain of DNA polymerase"/>
    <property type="match status" value="2"/>
</dbReference>
<sequence length="1660" mass="185506">MSSSASKKAARKAAMNRFKNNRRNGLHALDDEAGIFKEEEDVYDLVDQEEYQNLVESRRQREDFVVDDDGLGYHDDGEERLGDEDNSNVRTKKNKKRGGGASTTDLTARALKKMRKNRAAQNLASSRRNRFQEDGNDDDDNQDDVVSSNRSMWDFVKIGGSASADAHVDQMSSNHRSSSTTSGGRPDLDDLLGELDDLGGGLKSQKQRSRSKGGRGLVGRGTYGHRSSKSSFNSRRSQQRRPSAPTRSRADKYEDEDEDDNDFGSSSFGGEDQDDNNDDSNDNDATDPQNVATDHSNDHEKEASATDNPETNNVSSGDDMEVENQNRTSESTTNAEGEGTAVDTHTETDKGHNNSNGKDTATESAADVDSPLKRRLLGPKKKLLQKRSAPAQKAAEKERELAPEVSREIFKAEDKKPTAAANAKTNANAFSSGIMDTNSSSFSPQEIAAEPTTTSAASSNLESYVQCLDAEGENTEDKGRCVDFYYMDAAERQNGDVHLFGKVAVPDKDSKNDTKFVSCCTVVKGNLRNLFVLPRKTTNEDGEEEYVGWDKVHQELKGILQPSCIPQVAGASWAGKVVQREYAFDDPEVPREKTAYMKVVYDAKYPAPEQGVCFQGREHVAKILNGGASTLETFLLKRKLMGPCWIRIHDPNPTERNVSWCALELQVSSPKQMKRLDSVVAPGTPPRPAPPVVAVTLKLKTVLNPKTAKNEVVSVSAVCHKRVLLDTGTDQSPQLMTQVSLIRPIHLDHGPNSIQRGMAKFPRDIDKEIAAKMPQLKKMPNERALLSYLVTQIGNWDPDVIVGHHAWGHDIQVLLARCIEHKVRMWSKFGRQRQTDLPSKTYFSNGKDWAIARAISGRLLCDTYLSAQEHLNETTYSLTNLAKTQLKTDRREIEPMDTPQYFHKSETIVALARHTLNDAQLVQRLMFKLQILPLSKQLTNIAGNLWSQTLKSNRAGRTEYLLLHEFHRLKFVVPEKRQGKNDAGKAKYAGGLVLDPKRGLYDTFILLLDFNSLYPSLIQEYNLCFTTVNGWASFHQQQIAALKEESARGCGPNSNTTGAALPALPDDSQETGVLAKVIRSLVQRRRQVKGMMKKESNPEKHDELDIKQKAFKLTANSMYGCLGFSNSRFYAQPIAALVTSMGRQTLQRTVEIAQSTVGLEVIYGDTDSIMINTRISDTNALSTVRKLGEQVKREVNKLYKTLELEIDGIFRTMLLLKKKKYAAVTIEQTRNGEIHLGREEKGLDLVRRDWCVQSKDTGHYVLDQILSTEQEKEVTLSKILDNLEQLAQNMRDGKLPLEKYVITKGLSKHPKDYPDGKGLPHVHVAKMMIKNNRRLTVGDHIPYVICEPLETDEGSNENKNASKSAAERARHPDEIVRSGGVLKPDVEWYLTQQILPPVSRLCEPIEGLSQGLIAERLGLNASKYTQQRSVIGGELNDDELVNYVPESYKTDKERFDDVEKLTLTCSACRVTSEFPGLLYVRKENENDTGTLCVGFQCTNPNCQRPQYWGESTPFECMVRIMNSMETLRRQRVQAYYEGVVKCDDPACGLETRQLSVNGGLCLSRGCNGRMTSMVSERAVQTQLKYFECLFDLVHVTKQLVGSKQNFGSNEKELASMISKIDKTMAGELFKKAKEQTSECAYNWIAPSFWQQVFGGIQTKQ</sequence>
<dbReference type="GO" id="GO:0005658">
    <property type="term" value="C:alpha DNA polymerase:primase complex"/>
    <property type="evidence" value="ECO:0007669"/>
    <property type="project" value="TreeGrafter"/>
</dbReference>
<reference evidence="18" key="1">
    <citation type="submission" date="2021-01" db="EMBL/GenBank/DDBJ databases">
        <authorList>
            <person name="Corre E."/>
            <person name="Pelletier E."/>
            <person name="Niang G."/>
            <person name="Scheremetjew M."/>
            <person name="Finn R."/>
            <person name="Kale V."/>
            <person name="Holt S."/>
            <person name="Cochrane G."/>
            <person name="Meng A."/>
            <person name="Brown T."/>
            <person name="Cohen L."/>
        </authorList>
    </citation>
    <scope>NUCLEOTIDE SEQUENCE</scope>
    <source>
        <strain evidence="18">10249 10 AB</strain>
    </source>
</reference>
<feature type="domain" description="Zinc finger DNA-directed DNA polymerase family B alpha" evidence="16">
    <location>
        <begin position="1449"/>
        <end position="1648"/>
    </location>
</feature>
<comment type="similarity">
    <text evidence="2 12">Belongs to the DNA polymerase type-B family.</text>
</comment>
<dbReference type="Gene3D" id="1.10.132.60">
    <property type="entry name" value="DNA polymerase family B, C-terminal domain"/>
    <property type="match status" value="1"/>
</dbReference>
<evidence type="ECO:0000256" key="2">
    <source>
        <dbReference type="ARBA" id="ARBA00005755"/>
    </source>
</evidence>
<dbReference type="CDD" id="cd05532">
    <property type="entry name" value="POLBc_alpha"/>
    <property type="match status" value="1"/>
</dbReference>
<dbReference type="FunFam" id="1.10.132.60:FF:000004">
    <property type="entry name" value="DNA polymerase"/>
    <property type="match status" value="1"/>
</dbReference>
<dbReference type="InterPro" id="IPR045846">
    <property type="entry name" value="POLBc_alpha"/>
</dbReference>
<protein>
    <recommendedName>
        <fullName evidence="12">DNA polymerase</fullName>
        <ecNumber evidence="12">2.7.7.7</ecNumber>
    </recommendedName>
</protein>
<evidence type="ECO:0000259" key="17">
    <source>
        <dbReference type="Pfam" id="PF12254"/>
    </source>
</evidence>
<feature type="compositionally biased region" description="Polar residues" evidence="13">
    <location>
        <begin position="353"/>
        <end position="363"/>
    </location>
</feature>
<evidence type="ECO:0000256" key="13">
    <source>
        <dbReference type="SAM" id="MobiDB-lite"/>
    </source>
</evidence>
<keyword evidence="8" id="KW-0862">Zinc</keyword>
<comment type="catalytic activity">
    <reaction evidence="12">
        <text>DNA(n) + a 2'-deoxyribonucleoside 5'-triphosphate = DNA(n+1) + diphosphate</text>
        <dbReference type="Rhea" id="RHEA:22508"/>
        <dbReference type="Rhea" id="RHEA-COMP:17339"/>
        <dbReference type="Rhea" id="RHEA-COMP:17340"/>
        <dbReference type="ChEBI" id="CHEBI:33019"/>
        <dbReference type="ChEBI" id="CHEBI:61560"/>
        <dbReference type="ChEBI" id="CHEBI:173112"/>
        <dbReference type="EC" id="2.7.7.7"/>
    </reaction>
</comment>
<dbReference type="SMART" id="SM00486">
    <property type="entry name" value="POLBc"/>
    <property type="match status" value="1"/>
</dbReference>
<evidence type="ECO:0000259" key="16">
    <source>
        <dbReference type="Pfam" id="PF08996"/>
    </source>
</evidence>
<comment type="subcellular location">
    <subcellularLocation>
        <location evidence="1">Nucleus</location>
    </subcellularLocation>
</comment>
<dbReference type="SUPFAM" id="SSF53098">
    <property type="entry name" value="Ribonuclease H-like"/>
    <property type="match status" value="1"/>
</dbReference>
<dbReference type="GO" id="GO:0000166">
    <property type="term" value="F:nucleotide binding"/>
    <property type="evidence" value="ECO:0007669"/>
    <property type="project" value="InterPro"/>
</dbReference>
<evidence type="ECO:0000256" key="4">
    <source>
        <dbReference type="ARBA" id="ARBA00022695"/>
    </source>
</evidence>
<dbReference type="Gene3D" id="1.10.3200.20">
    <property type="entry name" value="DNA Polymerase alpha, zinc finger"/>
    <property type="match status" value="1"/>
</dbReference>
<dbReference type="Pfam" id="PF12254">
    <property type="entry name" value="DNA_pol_alpha_N"/>
    <property type="match status" value="1"/>
</dbReference>
<feature type="compositionally biased region" description="Polar residues" evidence="13">
    <location>
        <begin position="323"/>
        <end position="335"/>
    </location>
</feature>
<feature type="compositionally biased region" description="Low complexity" evidence="13">
    <location>
        <begin position="172"/>
        <end position="185"/>
    </location>
</feature>
<feature type="domain" description="DNA polymerase alpha catalytic subunit N-terminal" evidence="17">
    <location>
        <begin position="16"/>
        <end position="80"/>
    </location>
</feature>
<dbReference type="InterPro" id="IPR043502">
    <property type="entry name" value="DNA/RNA_pol_sf"/>
</dbReference>
<feature type="compositionally biased region" description="Polar residues" evidence="13">
    <location>
        <begin position="305"/>
        <end position="316"/>
    </location>
</feature>
<feature type="compositionally biased region" description="Basic and acidic residues" evidence="13">
    <location>
        <begin position="295"/>
        <end position="304"/>
    </location>
</feature>
<dbReference type="InterPro" id="IPR015088">
    <property type="entry name" value="Znf_DNA-dir_DNA_pol_B_alpha"/>
</dbReference>
<feature type="region of interest" description="Disordered" evidence="13">
    <location>
        <begin position="1"/>
        <end position="33"/>
    </location>
</feature>
<dbReference type="GO" id="GO:0008270">
    <property type="term" value="F:zinc ion binding"/>
    <property type="evidence" value="ECO:0007669"/>
    <property type="project" value="UniProtKB-KW"/>
</dbReference>
<dbReference type="InterPro" id="IPR012337">
    <property type="entry name" value="RNaseH-like_sf"/>
</dbReference>
<keyword evidence="3 12" id="KW-0808">Transferase</keyword>
<dbReference type="InterPro" id="IPR036397">
    <property type="entry name" value="RNaseH_sf"/>
</dbReference>
<dbReference type="Pfam" id="PF03104">
    <property type="entry name" value="DNA_pol_B_exo1"/>
    <property type="match status" value="1"/>
</dbReference>
<dbReference type="CDD" id="cd05776">
    <property type="entry name" value="DNA_polB_alpha_exo"/>
    <property type="match status" value="1"/>
</dbReference>
<dbReference type="GO" id="GO:1902975">
    <property type="term" value="P:mitotic DNA replication initiation"/>
    <property type="evidence" value="ECO:0007669"/>
    <property type="project" value="InterPro"/>
</dbReference>
<dbReference type="NCBIfam" id="TIGR00592">
    <property type="entry name" value="pol2"/>
    <property type="match status" value="1"/>
</dbReference>
<dbReference type="SUPFAM" id="SSF56672">
    <property type="entry name" value="DNA/RNA polymerases"/>
    <property type="match status" value="1"/>
</dbReference>
<accession>A0A7S4EF44</accession>
<proteinExistence type="inferred from homology"/>
<dbReference type="GO" id="GO:0003887">
    <property type="term" value="F:DNA-directed DNA polymerase activity"/>
    <property type="evidence" value="ECO:0007669"/>
    <property type="project" value="UniProtKB-KW"/>
</dbReference>
<feature type="region of interest" description="Disordered" evidence="13">
    <location>
        <begin position="163"/>
        <end position="407"/>
    </location>
</feature>
<feature type="compositionally biased region" description="Low complexity" evidence="13">
    <location>
        <begin position="229"/>
        <end position="247"/>
    </location>
</feature>
<dbReference type="InterPro" id="IPR006133">
    <property type="entry name" value="DNA-dir_DNA_pol_B_exonuc"/>
</dbReference>
<evidence type="ECO:0000256" key="6">
    <source>
        <dbReference type="ARBA" id="ARBA00022723"/>
    </source>
</evidence>
<keyword evidence="9 12" id="KW-0239">DNA-directed DNA polymerase</keyword>
<dbReference type="Pfam" id="PF00136">
    <property type="entry name" value="DNA_pol_B"/>
    <property type="match status" value="1"/>
</dbReference>
<dbReference type="Gene3D" id="2.40.50.730">
    <property type="match status" value="1"/>
</dbReference>
<dbReference type="InterPro" id="IPR006134">
    <property type="entry name" value="DNA-dir_DNA_pol_B_multi_dom"/>
</dbReference>
<feature type="region of interest" description="Disordered" evidence="13">
    <location>
        <begin position="1351"/>
        <end position="1371"/>
    </location>
</feature>
<dbReference type="PANTHER" id="PTHR45861:SF1">
    <property type="entry name" value="DNA POLYMERASE ALPHA CATALYTIC SUBUNIT"/>
    <property type="match status" value="1"/>
</dbReference>
<evidence type="ECO:0000256" key="8">
    <source>
        <dbReference type="ARBA" id="ARBA00022833"/>
    </source>
</evidence>
<feature type="compositionally biased region" description="Acidic residues" evidence="13">
    <location>
        <begin position="253"/>
        <end position="262"/>
    </location>
</feature>
<dbReference type="InterPro" id="IPR042087">
    <property type="entry name" value="DNA_pol_B_thumb"/>
</dbReference>
<evidence type="ECO:0000256" key="10">
    <source>
        <dbReference type="ARBA" id="ARBA00023125"/>
    </source>
</evidence>
<keyword evidence="7" id="KW-0863">Zinc-finger</keyword>